<evidence type="ECO:0000256" key="11">
    <source>
        <dbReference type="ARBA" id="ARBA00022741"/>
    </source>
</evidence>
<evidence type="ECO:0000256" key="5">
    <source>
        <dbReference type="ARBA" id="ARBA00022553"/>
    </source>
</evidence>
<dbReference type="FunFam" id="3.80.10.10:FF:000177">
    <property type="entry name" value="Leucine-rich repeat receptor-like serine/threonine-protein kinase At1g17230"/>
    <property type="match status" value="1"/>
</dbReference>
<feature type="transmembrane region" description="Helical" evidence="20">
    <location>
        <begin position="733"/>
        <end position="758"/>
    </location>
</feature>
<feature type="domain" description="Protein kinase" evidence="21">
    <location>
        <begin position="777"/>
        <end position="1050"/>
    </location>
</feature>
<comment type="catalytic activity">
    <reaction evidence="18">
        <text>L-threonyl-[protein] + ATP = O-phospho-L-threonyl-[protein] + ADP + H(+)</text>
        <dbReference type="Rhea" id="RHEA:46608"/>
        <dbReference type="Rhea" id="RHEA-COMP:11060"/>
        <dbReference type="Rhea" id="RHEA-COMP:11605"/>
        <dbReference type="ChEBI" id="CHEBI:15378"/>
        <dbReference type="ChEBI" id="CHEBI:30013"/>
        <dbReference type="ChEBI" id="CHEBI:30616"/>
        <dbReference type="ChEBI" id="CHEBI:61977"/>
        <dbReference type="ChEBI" id="CHEBI:456216"/>
        <dbReference type="EC" id="2.7.11.1"/>
    </reaction>
</comment>
<feature type="transmembrane region" description="Helical" evidence="20">
    <location>
        <begin position="1040"/>
        <end position="1064"/>
    </location>
</feature>
<sequence>NFNQIFGSIPKQIGNLSKLIYLDFWANELSGKIPPEICNLRNLTHLGFGSNQLSGPIPVAIGNLISLQFLSLLFHNHLSGPIPSAIGNLISLQLLSLGENNLTGTIPKSLGNLTDLIELYLHHNQISGSIPKELGDLKFLTDMELCVNQLNGPIPPVIGNLSSLQLLYLYQNNLTGAVPKSLGNLTKLIELDLYDNQLNGSISISIGNLSTLEVLYLQNNQFSGSIPVTFGNLNRLVNLSLYQNHLSGSIPPSLGNLTNLIQLDLSKNQLNGFIPASIGNLSALEVLYLQNNQFSGSIPVTFGNLNRLVNLSLDQNHLSGPIPPVIGNLSSLQFLYLYQNNLTGAIPKSLGNLTNLIELSLSDNQLNGFIPASIGNLSALEVLYLQNNQFSGSIPVTFGNLNRLVNLSLYQNHLSGPIPPVIGNLSSLQFLYLYQNNLTGAIPKSLGNLTNLIELVLSHNQFCGSIPQELGNLNKLVFLSLFSNLFSGPLPELLCQSGILQNISVFENMLTGPIPKSLQNRSSLVRALLDFIDLGNNKFYGKLSSNWGKCKMLKTLIVAKNNITGGIPPEIGNLTQLHALNLSSNYLSGEIPREVGKLTSFVKLDLHDNQLTGGIPQELGLTQLSELDLSQNLFTGEIPSEFQNLQNLGTLDLSQNNLSGLIPKALAELPGLLHINLSFNNLEGPIPSGRAFVNLTLEEVKGNKGLCGNITGLRACESSWLIKKHVKDKRKEFVLIIVLPLLGSFTLLGALFGTLKLYDKRKRNSRAEDMEVKKGEFSETFCIGKGGCGSVYKAQLPSGEVVAVKRLHNIPNVAKDRSFLNEIRALTEIKHRNIVKLFGFCSNAQHSILVYEYLERGSLAKILSIEEEAKELDWQKRLNIIQGVAHALSYMHHDCSPPIVHRDISSNNILLDPECEAHVSDFGTSKFLRRDSSNWSSLAGTYGYVAPEFAYTMKVNEKCDVYSFGVLTMEVIKGKHPGDLIANLMSSKPEEIELKDLLDQRLLYPNQQIEKCLLSILKLARECLHVDPQCRPTTLIISRLISTLCFHSLVTYFLHALILITSLWTIADSNSTRFSSYLRSFSQLQFPISFFFLVSFCSNGILQNITVDDNMLTGPIPKSLQNCSSLVRARFNGNHFHGYLSEMFGIYPVLDFIDLSNNQFYGKLSSNWGKCKVLKTLVVAKNNITGGIPPEIGNLTQLHKLDLSSNYLSGEIPREVGKLASMFTLDIHDNQFTGGIPQELGVSMEFLDLSTNSLNGILPELLGDLKHLFHMNLSNNVLSQKIPLQIGKLTQLSELDLSQNFFRGEIPSEFQNLQSLGTLDLSHNYLSGLIPKALAELPGLLHINLSFNNLEGPIPSGRAFVTLTLEEVKGNKGLCGNITGLQACESSRLIKKKQNSREEDMEVNKGGLFAICTYDGKALYKEIVRSTEEFSETFCIGKGGCGSVYKAHLPSGEVVAVKGLHNIPNVAKDRSFLNEIRALTEIKHRNIVKLFGFCSNAQHSILVYEYLERGSLAKILSIEEEAKELDWQKRLNIIKGVAHALSYMHHDCSPPIVHRDISSNNILLDPECEAHVSDFGTSKFLRRDSSNWSCLAGTYGYVAPEFAYTMKVNEKCDVYSFGVLTMEVIKGKHPGDLIANLMSSKLEEIELKDLLDQRLLYPNQQIEKNLISILKLARECLHVDPQCRPTMLIISRLISTC</sequence>
<dbReference type="FunFam" id="3.80.10.10:FF:000383">
    <property type="entry name" value="Leucine-rich repeat receptor protein kinase EMS1"/>
    <property type="match status" value="1"/>
</dbReference>
<dbReference type="InterPro" id="IPR001611">
    <property type="entry name" value="Leu-rich_rpt"/>
</dbReference>
<proteinExistence type="predicted"/>
<feature type="non-terminal residue" evidence="22">
    <location>
        <position position="1"/>
    </location>
</feature>
<dbReference type="FunFam" id="3.80.10.10:FF:000416">
    <property type="entry name" value="Probable leucine-rich repeat receptor-like protein kinase At5g63930"/>
    <property type="match status" value="2"/>
</dbReference>
<dbReference type="OMA" id="CSHAQNS"/>
<evidence type="ECO:0000256" key="6">
    <source>
        <dbReference type="ARBA" id="ARBA00022614"/>
    </source>
</evidence>
<evidence type="ECO:0000256" key="9">
    <source>
        <dbReference type="ARBA" id="ARBA00022729"/>
    </source>
</evidence>
<feature type="domain" description="Protein kinase" evidence="21">
    <location>
        <begin position="1430"/>
        <end position="1694"/>
    </location>
</feature>
<keyword evidence="13" id="KW-0067">ATP-binding</keyword>
<evidence type="ECO:0000256" key="20">
    <source>
        <dbReference type="SAM" id="Phobius"/>
    </source>
</evidence>
<dbReference type="FunFam" id="3.80.10.10:FF:000356">
    <property type="entry name" value="LRR receptor-like serine/threonine-protein kinase"/>
    <property type="match status" value="1"/>
</dbReference>
<dbReference type="PANTHER" id="PTHR48005:SF95">
    <property type="entry name" value="PROTEIN KINASE DOMAIN-CONTAINING PROTEIN"/>
    <property type="match status" value="1"/>
</dbReference>
<evidence type="ECO:0000256" key="12">
    <source>
        <dbReference type="ARBA" id="ARBA00022777"/>
    </source>
</evidence>
<dbReference type="Proteomes" id="UP000295252">
    <property type="component" value="Unassembled WGS sequence"/>
</dbReference>
<dbReference type="InterPro" id="IPR008266">
    <property type="entry name" value="Tyr_kinase_AS"/>
</dbReference>
<evidence type="ECO:0000256" key="4">
    <source>
        <dbReference type="ARBA" id="ARBA00022527"/>
    </source>
</evidence>
<dbReference type="InParanoid" id="A0A068VJM0"/>
<evidence type="ECO:0000256" key="14">
    <source>
        <dbReference type="ARBA" id="ARBA00022989"/>
    </source>
</evidence>
<evidence type="ECO:0000256" key="13">
    <source>
        <dbReference type="ARBA" id="ARBA00022840"/>
    </source>
</evidence>
<evidence type="ECO:0000256" key="10">
    <source>
        <dbReference type="ARBA" id="ARBA00022737"/>
    </source>
</evidence>
<dbReference type="GO" id="GO:0005886">
    <property type="term" value="C:plasma membrane"/>
    <property type="evidence" value="ECO:0007669"/>
    <property type="project" value="UniProtKB-SubCell"/>
</dbReference>
<dbReference type="GO" id="GO:0005524">
    <property type="term" value="F:ATP binding"/>
    <property type="evidence" value="ECO:0007669"/>
    <property type="project" value="UniProtKB-KW"/>
</dbReference>
<evidence type="ECO:0000256" key="3">
    <source>
        <dbReference type="ARBA" id="ARBA00022475"/>
    </source>
</evidence>
<dbReference type="SMART" id="SM00365">
    <property type="entry name" value="LRR_SD22"/>
    <property type="match status" value="9"/>
</dbReference>
<dbReference type="Gene3D" id="3.80.10.10">
    <property type="entry name" value="Ribonuclease Inhibitor"/>
    <property type="match status" value="5"/>
</dbReference>
<dbReference type="Gene3D" id="3.30.200.20">
    <property type="entry name" value="Phosphorylase Kinase, domain 1"/>
    <property type="match status" value="2"/>
</dbReference>
<dbReference type="GO" id="GO:0006952">
    <property type="term" value="P:defense response"/>
    <property type="evidence" value="ECO:0007669"/>
    <property type="project" value="UniProtKB-ARBA"/>
</dbReference>
<keyword evidence="5" id="KW-0597">Phosphoprotein</keyword>
<protein>
    <recommendedName>
        <fullName evidence="2">non-specific serine/threonine protein kinase</fullName>
        <ecNumber evidence="2">2.7.11.1</ecNumber>
    </recommendedName>
</protein>
<keyword evidence="9" id="KW-0732">Signal</keyword>
<keyword evidence="6" id="KW-0433">Leucine-rich repeat</keyword>
<keyword evidence="16" id="KW-0675">Receptor</keyword>
<evidence type="ECO:0000256" key="8">
    <source>
        <dbReference type="ARBA" id="ARBA00022692"/>
    </source>
</evidence>
<evidence type="ECO:0000256" key="15">
    <source>
        <dbReference type="ARBA" id="ARBA00023136"/>
    </source>
</evidence>
<organism evidence="22 23">
    <name type="scientific">Coffea canephora</name>
    <name type="common">Robusta coffee</name>
    <dbReference type="NCBI Taxonomy" id="49390"/>
    <lineage>
        <taxon>Eukaryota</taxon>
        <taxon>Viridiplantae</taxon>
        <taxon>Streptophyta</taxon>
        <taxon>Embryophyta</taxon>
        <taxon>Tracheophyta</taxon>
        <taxon>Spermatophyta</taxon>
        <taxon>Magnoliopsida</taxon>
        <taxon>eudicotyledons</taxon>
        <taxon>Gunneridae</taxon>
        <taxon>Pentapetalae</taxon>
        <taxon>asterids</taxon>
        <taxon>lamiids</taxon>
        <taxon>Gentianales</taxon>
        <taxon>Rubiaceae</taxon>
        <taxon>Ixoroideae</taxon>
        <taxon>Gardenieae complex</taxon>
        <taxon>Bertiereae - Coffeeae clade</taxon>
        <taxon>Coffeeae</taxon>
        <taxon>Coffea</taxon>
    </lineage>
</organism>
<dbReference type="FunFam" id="3.30.200.20:FF:000219">
    <property type="entry name" value="Leucine-rich repeat receptor-like serine/threonine-protein kinase"/>
    <property type="match status" value="1"/>
</dbReference>
<dbReference type="InterPro" id="IPR011009">
    <property type="entry name" value="Kinase-like_dom_sf"/>
</dbReference>
<comment type="subcellular location">
    <subcellularLocation>
        <location evidence="1">Cell membrane</location>
        <topology evidence="1">Single-pass type I membrane protein</topology>
    </subcellularLocation>
</comment>
<keyword evidence="3" id="KW-1003">Cell membrane</keyword>
<evidence type="ECO:0000313" key="22">
    <source>
        <dbReference type="EMBL" id="CDP20759.1"/>
    </source>
</evidence>
<evidence type="ECO:0000256" key="7">
    <source>
        <dbReference type="ARBA" id="ARBA00022679"/>
    </source>
</evidence>
<keyword evidence="12" id="KW-0418">Kinase</keyword>
<dbReference type="PhylomeDB" id="A0A068VJM0"/>
<dbReference type="Pfam" id="PF00560">
    <property type="entry name" value="LRR_1"/>
    <property type="match status" value="12"/>
</dbReference>
<dbReference type="Gramene" id="CDP20759">
    <property type="protein sequence ID" value="CDP20759"/>
    <property type="gene ID" value="GSCOC_T00006968001"/>
</dbReference>
<keyword evidence="7" id="KW-0808">Transferase</keyword>
<dbReference type="InterPro" id="IPR055414">
    <property type="entry name" value="LRR_R13L4/SHOC2-like"/>
</dbReference>
<dbReference type="PANTHER" id="PTHR48005">
    <property type="entry name" value="LEUCINE RICH REPEAT KINASE 2"/>
    <property type="match status" value="1"/>
</dbReference>
<evidence type="ECO:0000256" key="17">
    <source>
        <dbReference type="ARBA" id="ARBA00023180"/>
    </source>
</evidence>
<keyword evidence="15 20" id="KW-0472">Membrane</keyword>
<keyword evidence="10" id="KW-0677">Repeat</keyword>
<dbReference type="Pfam" id="PF13855">
    <property type="entry name" value="LRR_8"/>
    <property type="match status" value="2"/>
</dbReference>
<dbReference type="PROSITE" id="PS50011">
    <property type="entry name" value="PROTEIN_KINASE_DOM"/>
    <property type="match status" value="2"/>
</dbReference>
<keyword evidence="8 20" id="KW-0812">Transmembrane</keyword>
<name>A0A068VJM0_COFCA</name>
<evidence type="ECO:0000256" key="1">
    <source>
        <dbReference type="ARBA" id="ARBA00004251"/>
    </source>
</evidence>
<dbReference type="FunFam" id="1.10.510.10:FF:000445">
    <property type="entry name" value="MDIS1-interacting receptor like kinase 2"/>
    <property type="match status" value="2"/>
</dbReference>
<evidence type="ECO:0000256" key="2">
    <source>
        <dbReference type="ARBA" id="ARBA00012513"/>
    </source>
</evidence>
<evidence type="ECO:0000256" key="16">
    <source>
        <dbReference type="ARBA" id="ARBA00023170"/>
    </source>
</evidence>
<dbReference type="InterPro" id="IPR032675">
    <property type="entry name" value="LRR_dom_sf"/>
</dbReference>
<keyword evidence="11" id="KW-0547">Nucleotide-binding</keyword>
<accession>A0A068VJM0</accession>
<comment type="catalytic activity">
    <reaction evidence="19">
        <text>L-seryl-[protein] + ATP = O-phospho-L-seryl-[protein] + ADP + H(+)</text>
        <dbReference type="Rhea" id="RHEA:17989"/>
        <dbReference type="Rhea" id="RHEA-COMP:9863"/>
        <dbReference type="Rhea" id="RHEA-COMP:11604"/>
        <dbReference type="ChEBI" id="CHEBI:15378"/>
        <dbReference type="ChEBI" id="CHEBI:29999"/>
        <dbReference type="ChEBI" id="CHEBI:30616"/>
        <dbReference type="ChEBI" id="CHEBI:83421"/>
        <dbReference type="ChEBI" id="CHEBI:456216"/>
        <dbReference type="EC" id="2.7.11.1"/>
    </reaction>
</comment>
<evidence type="ECO:0000256" key="18">
    <source>
        <dbReference type="ARBA" id="ARBA00047899"/>
    </source>
</evidence>
<dbReference type="InterPro" id="IPR051420">
    <property type="entry name" value="Ser_Thr_Kinases_DiverseReg"/>
</dbReference>
<dbReference type="InterPro" id="IPR003591">
    <property type="entry name" value="Leu-rich_rpt_typical-subtyp"/>
</dbReference>
<keyword evidence="4" id="KW-0723">Serine/threonine-protein kinase</keyword>
<evidence type="ECO:0000259" key="21">
    <source>
        <dbReference type="PROSITE" id="PS50011"/>
    </source>
</evidence>
<dbReference type="EMBL" id="HG740787">
    <property type="protein sequence ID" value="CDP20759.1"/>
    <property type="molecule type" value="Genomic_DNA"/>
</dbReference>
<gene>
    <name evidence="22" type="ORF">GSCOC_T00006968001</name>
</gene>
<evidence type="ECO:0000313" key="23">
    <source>
        <dbReference type="Proteomes" id="UP000295252"/>
    </source>
</evidence>
<dbReference type="PRINTS" id="PR00019">
    <property type="entry name" value="LEURICHRPT"/>
</dbReference>
<dbReference type="SMART" id="SM00369">
    <property type="entry name" value="LRR_TYP"/>
    <property type="match status" value="20"/>
</dbReference>
<dbReference type="InterPro" id="IPR000719">
    <property type="entry name" value="Prot_kinase_dom"/>
</dbReference>
<dbReference type="GO" id="GO:0004674">
    <property type="term" value="F:protein serine/threonine kinase activity"/>
    <property type="evidence" value="ECO:0007669"/>
    <property type="project" value="UniProtKB-KW"/>
</dbReference>
<dbReference type="SUPFAM" id="SSF52047">
    <property type="entry name" value="RNI-like"/>
    <property type="match status" value="1"/>
</dbReference>
<keyword evidence="17" id="KW-0325">Glycoprotein</keyword>
<dbReference type="FunFam" id="3.30.200.20:FF:000309">
    <property type="entry name" value="Leucine-rich repeat receptor protein kinase MSP1"/>
    <property type="match status" value="1"/>
</dbReference>
<keyword evidence="14 20" id="KW-1133">Transmembrane helix</keyword>
<dbReference type="EC" id="2.7.11.1" evidence="2"/>
<dbReference type="PROSITE" id="PS00109">
    <property type="entry name" value="PROTEIN_KINASE_TYR"/>
    <property type="match status" value="2"/>
</dbReference>
<dbReference type="Pfam" id="PF23598">
    <property type="entry name" value="LRR_14"/>
    <property type="match status" value="2"/>
</dbReference>
<dbReference type="GO" id="GO:0051707">
    <property type="term" value="P:response to other organism"/>
    <property type="evidence" value="ECO:0007669"/>
    <property type="project" value="UniProtKB-ARBA"/>
</dbReference>
<dbReference type="FunFam" id="3.80.10.10:FF:000095">
    <property type="entry name" value="LRR receptor-like serine/threonine-protein kinase GSO1"/>
    <property type="match status" value="2"/>
</dbReference>
<evidence type="ECO:0000256" key="19">
    <source>
        <dbReference type="ARBA" id="ARBA00048679"/>
    </source>
</evidence>
<keyword evidence="23" id="KW-1185">Reference proteome</keyword>
<dbReference type="SUPFAM" id="SSF56112">
    <property type="entry name" value="Protein kinase-like (PK-like)"/>
    <property type="match status" value="2"/>
</dbReference>
<reference evidence="23" key="1">
    <citation type="journal article" date="2014" name="Science">
        <title>The coffee genome provides insight into the convergent evolution of caffeine biosynthesis.</title>
        <authorList>
            <person name="Denoeud F."/>
            <person name="Carretero-Paulet L."/>
            <person name="Dereeper A."/>
            <person name="Droc G."/>
            <person name="Guyot R."/>
            <person name="Pietrella M."/>
            <person name="Zheng C."/>
            <person name="Alberti A."/>
            <person name="Anthony F."/>
            <person name="Aprea G."/>
            <person name="Aury J.M."/>
            <person name="Bento P."/>
            <person name="Bernard M."/>
            <person name="Bocs S."/>
            <person name="Campa C."/>
            <person name="Cenci A."/>
            <person name="Combes M.C."/>
            <person name="Crouzillat D."/>
            <person name="Da Silva C."/>
            <person name="Daddiego L."/>
            <person name="De Bellis F."/>
            <person name="Dussert S."/>
            <person name="Garsmeur O."/>
            <person name="Gayraud T."/>
            <person name="Guignon V."/>
            <person name="Jahn K."/>
            <person name="Jamilloux V."/>
            <person name="Joet T."/>
            <person name="Labadie K."/>
            <person name="Lan T."/>
            <person name="Leclercq J."/>
            <person name="Lepelley M."/>
            <person name="Leroy T."/>
            <person name="Li L.T."/>
            <person name="Librado P."/>
            <person name="Lopez L."/>
            <person name="Munoz A."/>
            <person name="Noel B."/>
            <person name="Pallavicini A."/>
            <person name="Perrotta G."/>
            <person name="Poncet V."/>
            <person name="Pot D."/>
            <person name="Priyono X."/>
            <person name="Rigoreau M."/>
            <person name="Rouard M."/>
            <person name="Rozas J."/>
            <person name="Tranchant-Dubreuil C."/>
            <person name="VanBuren R."/>
            <person name="Zhang Q."/>
            <person name="Andrade A.C."/>
            <person name="Argout X."/>
            <person name="Bertrand B."/>
            <person name="de Kochko A."/>
            <person name="Graziosi G."/>
            <person name="Henry R.J."/>
            <person name="Jayarama X."/>
            <person name="Ming R."/>
            <person name="Nagai C."/>
            <person name="Rounsley S."/>
            <person name="Sankoff D."/>
            <person name="Giuliano G."/>
            <person name="Albert V.A."/>
            <person name="Wincker P."/>
            <person name="Lashermes P."/>
        </authorList>
    </citation>
    <scope>NUCLEOTIDE SEQUENCE [LARGE SCALE GENOMIC DNA]</scope>
    <source>
        <strain evidence="23">cv. DH200-94</strain>
    </source>
</reference>
<dbReference type="SUPFAM" id="SSF52058">
    <property type="entry name" value="L domain-like"/>
    <property type="match status" value="3"/>
</dbReference>
<dbReference type="Gene3D" id="1.10.510.10">
    <property type="entry name" value="Transferase(Phosphotransferase) domain 1"/>
    <property type="match status" value="2"/>
</dbReference>
<dbReference type="Pfam" id="PF00069">
    <property type="entry name" value="Pkinase"/>
    <property type="match status" value="2"/>
</dbReference>